<evidence type="ECO:0000313" key="3">
    <source>
        <dbReference type="Proteomes" id="UP001550378"/>
    </source>
</evidence>
<dbReference type="RefSeq" id="WP_359658898.1">
    <property type="nucleotide sequence ID" value="NZ_JBEXZO010000038.1"/>
</dbReference>
<dbReference type="EMBL" id="JBEXZR010000026">
    <property type="protein sequence ID" value="MEU0710651.1"/>
    <property type="molecule type" value="Genomic_DNA"/>
</dbReference>
<keyword evidence="1" id="KW-0472">Membrane</keyword>
<feature type="transmembrane region" description="Helical" evidence="1">
    <location>
        <begin position="12"/>
        <end position="28"/>
    </location>
</feature>
<sequence>MGDGVELWLRRAGGPLLGGLFVMALAVAREHWWLPLRVLVLLAGVAGLVMCGVETWRLVRGGESASAALDRLEAEAGAGEDR</sequence>
<name>A0ABV2WBD8_9ACTN</name>
<accession>A0ABV2WBD8</accession>
<evidence type="ECO:0000256" key="1">
    <source>
        <dbReference type="SAM" id="Phobius"/>
    </source>
</evidence>
<comment type="caution">
    <text evidence="2">The sequence shown here is derived from an EMBL/GenBank/DDBJ whole genome shotgun (WGS) entry which is preliminary data.</text>
</comment>
<keyword evidence="1" id="KW-0812">Transmembrane</keyword>
<feature type="transmembrane region" description="Helical" evidence="1">
    <location>
        <begin position="34"/>
        <end position="53"/>
    </location>
</feature>
<proteinExistence type="predicted"/>
<organism evidence="2 3">
    <name type="scientific">Streptomyces lavendulocolor</name>
    <dbReference type="NCBI Taxonomy" id="67316"/>
    <lineage>
        <taxon>Bacteria</taxon>
        <taxon>Bacillati</taxon>
        <taxon>Actinomycetota</taxon>
        <taxon>Actinomycetes</taxon>
        <taxon>Kitasatosporales</taxon>
        <taxon>Streptomycetaceae</taxon>
        <taxon>Streptomyces</taxon>
    </lineage>
</organism>
<gene>
    <name evidence="2" type="ORF">ABZ508_25130</name>
</gene>
<reference evidence="2 3" key="1">
    <citation type="submission" date="2024-06" db="EMBL/GenBank/DDBJ databases">
        <title>The Natural Products Discovery Center: Release of the First 8490 Sequenced Strains for Exploring Actinobacteria Biosynthetic Diversity.</title>
        <authorList>
            <person name="Kalkreuter E."/>
            <person name="Kautsar S.A."/>
            <person name="Yang D."/>
            <person name="Bader C.D."/>
            <person name="Teijaro C.N."/>
            <person name="Fluegel L."/>
            <person name="Davis C.M."/>
            <person name="Simpson J.R."/>
            <person name="Lauterbach L."/>
            <person name="Steele A.D."/>
            <person name="Gui C."/>
            <person name="Meng S."/>
            <person name="Li G."/>
            <person name="Viehrig K."/>
            <person name="Ye F."/>
            <person name="Su P."/>
            <person name="Kiefer A.F."/>
            <person name="Nichols A."/>
            <person name="Cepeda A.J."/>
            <person name="Yan W."/>
            <person name="Fan B."/>
            <person name="Jiang Y."/>
            <person name="Adhikari A."/>
            <person name="Zheng C.-J."/>
            <person name="Schuster L."/>
            <person name="Cowan T.M."/>
            <person name="Smanski M.J."/>
            <person name="Chevrette M.G."/>
            <person name="De Carvalho L.P.S."/>
            <person name="Shen B."/>
        </authorList>
    </citation>
    <scope>NUCLEOTIDE SEQUENCE [LARGE SCALE GENOMIC DNA]</scope>
    <source>
        <strain evidence="2 3">NPDC006337</strain>
    </source>
</reference>
<protein>
    <submittedName>
        <fullName evidence="2">Uncharacterized protein</fullName>
    </submittedName>
</protein>
<dbReference type="Proteomes" id="UP001550378">
    <property type="component" value="Unassembled WGS sequence"/>
</dbReference>
<evidence type="ECO:0000313" key="2">
    <source>
        <dbReference type="EMBL" id="MEU0710651.1"/>
    </source>
</evidence>
<keyword evidence="1" id="KW-1133">Transmembrane helix</keyword>
<keyword evidence="3" id="KW-1185">Reference proteome</keyword>